<gene>
    <name evidence="5" type="primary">PPE31_3</name>
    <name evidence="5" type="ORF">MBOT_11730</name>
</gene>
<dbReference type="InterPro" id="IPR000030">
    <property type="entry name" value="PPE_dom"/>
</dbReference>
<dbReference type="Gene3D" id="1.20.1260.20">
    <property type="entry name" value="PPE superfamily"/>
    <property type="match status" value="1"/>
</dbReference>
<proteinExistence type="inferred from homology"/>
<dbReference type="InterPro" id="IPR022171">
    <property type="entry name" value="PPE_C"/>
</dbReference>
<dbReference type="Pfam" id="PF12484">
    <property type="entry name" value="PPE-SVP"/>
    <property type="match status" value="1"/>
</dbReference>
<evidence type="ECO:0000259" key="3">
    <source>
        <dbReference type="Pfam" id="PF00823"/>
    </source>
</evidence>
<evidence type="ECO:0000313" key="5">
    <source>
        <dbReference type="EMBL" id="GFG73808.1"/>
    </source>
</evidence>
<evidence type="ECO:0000313" key="6">
    <source>
        <dbReference type="Proteomes" id="UP000465361"/>
    </source>
</evidence>
<feature type="region of interest" description="Disordered" evidence="2">
    <location>
        <begin position="408"/>
        <end position="446"/>
    </location>
</feature>
<dbReference type="AlphaFoldDB" id="A0A7I9XVJ4"/>
<feature type="domain" description="PPE" evidence="3">
    <location>
        <begin position="3"/>
        <end position="165"/>
    </location>
</feature>
<organism evidence="5 6">
    <name type="scientific">Mycobacterium botniense</name>
    <dbReference type="NCBI Taxonomy" id="84962"/>
    <lineage>
        <taxon>Bacteria</taxon>
        <taxon>Bacillati</taxon>
        <taxon>Actinomycetota</taxon>
        <taxon>Actinomycetes</taxon>
        <taxon>Mycobacteriales</taxon>
        <taxon>Mycobacteriaceae</taxon>
        <taxon>Mycobacterium</taxon>
    </lineage>
</organism>
<evidence type="ECO:0000259" key="4">
    <source>
        <dbReference type="Pfam" id="PF12484"/>
    </source>
</evidence>
<dbReference type="PANTHER" id="PTHR46766:SF1">
    <property type="entry name" value="GLUTAMINE-RICH PROTEIN 2"/>
    <property type="match status" value="1"/>
</dbReference>
<keyword evidence="6" id="KW-1185">Reference proteome</keyword>
<evidence type="ECO:0000256" key="1">
    <source>
        <dbReference type="ARBA" id="ARBA00010652"/>
    </source>
</evidence>
<accession>A0A7I9XVJ4</accession>
<comment type="caution">
    <text evidence="5">The sequence shown here is derived from an EMBL/GenBank/DDBJ whole genome shotgun (WGS) entry which is preliminary data.</text>
</comment>
<feature type="domain" description="PPE family C-terminal" evidence="4">
    <location>
        <begin position="348"/>
        <end position="408"/>
    </location>
</feature>
<dbReference type="GO" id="GO:0052572">
    <property type="term" value="P:response to host immune response"/>
    <property type="evidence" value="ECO:0007669"/>
    <property type="project" value="TreeGrafter"/>
</dbReference>
<evidence type="ECO:0000256" key="2">
    <source>
        <dbReference type="SAM" id="MobiDB-lite"/>
    </source>
</evidence>
<dbReference type="SUPFAM" id="SSF140459">
    <property type="entry name" value="PE/PPE dimer-like"/>
    <property type="match status" value="1"/>
</dbReference>
<protein>
    <submittedName>
        <fullName evidence="5">PPE family protein</fullName>
    </submittedName>
</protein>
<dbReference type="InterPro" id="IPR038332">
    <property type="entry name" value="PPE_sf"/>
</dbReference>
<dbReference type="EMBL" id="BLKW01000002">
    <property type="protein sequence ID" value="GFG73808.1"/>
    <property type="molecule type" value="Genomic_DNA"/>
</dbReference>
<dbReference type="Proteomes" id="UP000465361">
    <property type="component" value="Unassembled WGS sequence"/>
</dbReference>
<name>A0A7I9XVJ4_9MYCO</name>
<dbReference type="PANTHER" id="PTHR46766">
    <property type="entry name" value="GLUTAMINE-RICH PROTEIN 2"/>
    <property type="match status" value="1"/>
</dbReference>
<dbReference type="Pfam" id="PF00823">
    <property type="entry name" value="PPE"/>
    <property type="match status" value="1"/>
</dbReference>
<reference evidence="5 6" key="1">
    <citation type="journal article" date="2019" name="Emerg. Microbes Infect.">
        <title>Comprehensive subspecies identification of 175 nontuberculous mycobacteria species based on 7547 genomic profiles.</title>
        <authorList>
            <person name="Matsumoto Y."/>
            <person name="Kinjo T."/>
            <person name="Motooka D."/>
            <person name="Nabeya D."/>
            <person name="Jung N."/>
            <person name="Uechi K."/>
            <person name="Horii T."/>
            <person name="Iida T."/>
            <person name="Fujita J."/>
            <person name="Nakamura S."/>
        </authorList>
    </citation>
    <scope>NUCLEOTIDE SEQUENCE [LARGE SCALE GENOMIC DNA]</scope>
    <source>
        <strain evidence="5 6">JCM 17322</strain>
    </source>
</reference>
<comment type="similarity">
    <text evidence="1">Belongs to the mycobacterial PPE family.</text>
</comment>
<sequence>MWDFGALPPEINSGLMYAGAGSSALIAAANAWASLAQELDAAASGCAAVLSKLTSDAWKGPAAAEMASAAAPYVAWLHASSDRAARAASSAAAAANAYQTAYAATVPPAVIAANRAQLAALVATNVLGQNTPAIAATEAHYSHMWARDATAMYSYAGHCAAAAALDPLTAPPATTTPVGPGAQTAATAHAAAAAASQTTLSQLITTLPTTLHTLATPSALSSALNSLNVIDPANASSASGLSGLLNMLSGRTGSSLGAFLNSETLSSAFSGGFFNPEGFLSAFHAFDWIAIYAATDYVHSVMGAGAGGGVGGVGGGAISQMGSVTAAPPSQGVLGVLAAAHTGDAAATAGVGKATMVGGLSAPPAWTSTAAPAVRLVSAESPLSAATPLASPILTTGMPRLSTARMVGKTPGNRHSTPANGTPAYGIPTDDGIPSRSLSAHTPAGG</sequence>